<reference evidence="1 2" key="1">
    <citation type="submission" date="2019-04" db="EMBL/GenBank/DDBJ databases">
        <title>Chromosome genome assembly for Takifugu flavidus.</title>
        <authorList>
            <person name="Xiao S."/>
        </authorList>
    </citation>
    <scope>NUCLEOTIDE SEQUENCE [LARGE SCALE GENOMIC DNA]</scope>
    <source>
        <strain evidence="1">HTHZ2018</strain>
        <tissue evidence="1">Muscle</tissue>
    </source>
</reference>
<keyword evidence="2" id="KW-1185">Reference proteome</keyword>
<name>A0A5C6NPX3_9TELE</name>
<dbReference type="AlphaFoldDB" id="A0A5C6NPX3"/>
<organism evidence="1 2">
    <name type="scientific">Takifugu flavidus</name>
    <name type="common">sansaifugu</name>
    <dbReference type="NCBI Taxonomy" id="433684"/>
    <lineage>
        <taxon>Eukaryota</taxon>
        <taxon>Metazoa</taxon>
        <taxon>Chordata</taxon>
        <taxon>Craniata</taxon>
        <taxon>Vertebrata</taxon>
        <taxon>Euteleostomi</taxon>
        <taxon>Actinopterygii</taxon>
        <taxon>Neopterygii</taxon>
        <taxon>Teleostei</taxon>
        <taxon>Neoteleostei</taxon>
        <taxon>Acanthomorphata</taxon>
        <taxon>Eupercaria</taxon>
        <taxon>Tetraodontiformes</taxon>
        <taxon>Tetradontoidea</taxon>
        <taxon>Tetraodontidae</taxon>
        <taxon>Takifugu</taxon>
    </lineage>
</organism>
<gene>
    <name evidence="1" type="ORF">D4764_19G0005370</name>
</gene>
<evidence type="ECO:0000313" key="2">
    <source>
        <dbReference type="Proteomes" id="UP000324091"/>
    </source>
</evidence>
<dbReference type="EMBL" id="RHFK02000011">
    <property type="protein sequence ID" value="TWW68739.1"/>
    <property type="molecule type" value="Genomic_DNA"/>
</dbReference>
<proteinExistence type="predicted"/>
<evidence type="ECO:0000313" key="1">
    <source>
        <dbReference type="EMBL" id="TWW68739.1"/>
    </source>
</evidence>
<dbReference type="Proteomes" id="UP000324091">
    <property type="component" value="Chromosome 19"/>
</dbReference>
<sequence>MCGRHGGQGYGLIGGYLGRDQCHASKGYGHWQRDCPYHNYPETVLHPFDFTTLPYQPVGTRSPELEALAVDAESLCPAS</sequence>
<accession>A0A5C6NPX3</accession>
<protein>
    <submittedName>
        <fullName evidence="1">Uncharacterized protein</fullName>
    </submittedName>
</protein>
<dbReference type="Gene3D" id="4.10.60.10">
    <property type="entry name" value="Zinc finger, CCHC-type"/>
    <property type="match status" value="1"/>
</dbReference>
<comment type="caution">
    <text evidence="1">The sequence shown here is derived from an EMBL/GenBank/DDBJ whole genome shotgun (WGS) entry which is preliminary data.</text>
</comment>